<reference evidence="3" key="1">
    <citation type="submission" date="2016-06" db="EMBL/GenBank/DDBJ databases">
        <title>Parallel loss of symbiosis genes in relatives of nitrogen-fixing non-legume Parasponia.</title>
        <authorList>
            <person name="Van Velzen R."/>
            <person name="Holmer R."/>
            <person name="Bu F."/>
            <person name="Rutten L."/>
            <person name="Van Zeijl A."/>
            <person name="Liu W."/>
            <person name="Santuari L."/>
            <person name="Cao Q."/>
            <person name="Sharma T."/>
            <person name="Shen D."/>
            <person name="Roswanjaya Y."/>
            <person name="Wardhani T."/>
            <person name="Kalhor M.S."/>
            <person name="Jansen J."/>
            <person name="Van den Hoogen J."/>
            <person name="Gungor B."/>
            <person name="Hartog M."/>
            <person name="Hontelez J."/>
            <person name="Verver J."/>
            <person name="Yang W.-C."/>
            <person name="Schijlen E."/>
            <person name="Repin R."/>
            <person name="Schilthuizen M."/>
            <person name="Schranz E."/>
            <person name="Heidstra R."/>
            <person name="Miyata K."/>
            <person name="Fedorova E."/>
            <person name="Kohlen W."/>
            <person name="Bisseling T."/>
            <person name="Smit S."/>
            <person name="Geurts R."/>
        </authorList>
    </citation>
    <scope>NUCLEOTIDE SEQUENCE [LARGE SCALE GENOMIC DNA]</scope>
    <source>
        <strain evidence="3">cv. WU1-14</strain>
    </source>
</reference>
<evidence type="ECO:0000313" key="3">
    <source>
        <dbReference type="Proteomes" id="UP000237105"/>
    </source>
</evidence>
<dbReference type="Proteomes" id="UP000237105">
    <property type="component" value="Unassembled WGS sequence"/>
</dbReference>
<protein>
    <submittedName>
        <fullName evidence="2">EEIG1/EHBP1 protein amino-terminal domain protein</fullName>
    </submittedName>
</protein>
<keyword evidence="3" id="KW-1185">Reference proteome</keyword>
<sequence>MAEHSGEEVACPNNKPILGGLVLSPFSERSYRSLRDLTGGGEYSVEWGDEFERLCNLTSFGSWDLGFTLLSEERGESKSKMAVLGKVSLNLRELGSSSSMESQIQRKLHMVFKIEGIPSEATLRVCVSIMEESNSESSLREGVQKSSPVSDGVTYFSGPILKKESNSNESSGMIDHQEPCPVSVTGRTKFLDRFTYLNGFKRPAAGPENENWETAESTLFHSLPGSPKKASACSQVGSNIVNLTTDTELESSLSTENQADSASRIGFSSLKKRRLSFAPNTLKRDEEESSPFNNEGLSCESIHRCPQLKGEAQEFSRELDYWHKNYWQRMEILSRSGQTKLKTNVLFASLDQRSKLASGAGACSALAVVIAHWLHSNEDLLPTRLQFDSLIIQGSSEWRGLCSNEAYLQAFPDRHFDIETVLEAEIRSLAICPKKSFIGFFSPEKFENLKEVMSFDKIWDEMTTNDLDFGPRIFIVSWNDHFFVMKMEEDAYYIIDSYGERLYKGCRRAYILKFDDSSVMHENIEQAEAGSQEMPKSLQIELHYSYLNPSSPSSSASSSGSPSSSATWSTCSHSSAEENT</sequence>
<accession>A0A2P5D3L2</accession>
<evidence type="ECO:0000256" key="1">
    <source>
        <dbReference type="SAM" id="MobiDB-lite"/>
    </source>
</evidence>
<feature type="region of interest" description="Disordered" evidence="1">
    <location>
        <begin position="549"/>
        <end position="580"/>
    </location>
</feature>
<dbReference type="PANTHER" id="PTHR31182:SF17">
    <property type="entry name" value="EEIG1_EHBP1 PROTEIN AMINO-TERMINAL DOMAIN PROTEIN"/>
    <property type="match status" value="1"/>
</dbReference>
<proteinExistence type="predicted"/>
<comment type="caution">
    <text evidence="2">The sequence shown here is derived from an EMBL/GenBank/DDBJ whole genome shotgun (WGS) entry which is preliminary data.</text>
</comment>
<dbReference type="PANTHER" id="PTHR31182">
    <property type="entry name" value="C2 NT-TYPE DOMAIN-CONTAINING PROTEIN"/>
    <property type="match status" value="1"/>
</dbReference>
<dbReference type="AlphaFoldDB" id="A0A2P5D3L2"/>
<feature type="compositionally biased region" description="Low complexity" evidence="1">
    <location>
        <begin position="549"/>
        <end position="574"/>
    </location>
</feature>
<dbReference type="EMBL" id="JXTB01000068">
    <property type="protein sequence ID" value="PON67892.1"/>
    <property type="molecule type" value="Genomic_DNA"/>
</dbReference>
<gene>
    <name evidence="2" type="ORF">PanWU01x14_100600</name>
</gene>
<dbReference type="STRING" id="3476.A0A2P5D3L2"/>
<dbReference type="OrthoDB" id="733571at2759"/>
<evidence type="ECO:0000313" key="2">
    <source>
        <dbReference type="EMBL" id="PON67892.1"/>
    </source>
</evidence>
<name>A0A2P5D3L2_PARAD</name>
<organism evidence="2 3">
    <name type="scientific">Parasponia andersonii</name>
    <name type="common">Sponia andersonii</name>
    <dbReference type="NCBI Taxonomy" id="3476"/>
    <lineage>
        <taxon>Eukaryota</taxon>
        <taxon>Viridiplantae</taxon>
        <taxon>Streptophyta</taxon>
        <taxon>Embryophyta</taxon>
        <taxon>Tracheophyta</taxon>
        <taxon>Spermatophyta</taxon>
        <taxon>Magnoliopsida</taxon>
        <taxon>eudicotyledons</taxon>
        <taxon>Gunneridae</taxon>
        <taxon>Pentapetalae</taxon>
        <taxon>rosids</taxon>
        <taxon>fabids</taxon>
        <taxon>Rosales</taxon>
        <taxon>Cannabaceae</taxon>
        <taxon>Parasponia</taxon>
    </lineage>
</organism>